<gene>
    <name evidence="1" type="ORF">AB2B41_08580</name>
</gene>
<dbReference type="InterPro" id="IPR029058">
    <property type="entry name" value="AB_hydrolase_fold"/>
</dbReference>
<reference evidence="1 2" key="1">
    <citation type="submission" date="2024-07" db="EMBL/GenBank/DDBJ databases">
        <title>Marimonas sp.nov., isolated from tidal-flat sediment.</title>
        <authorList>
            <person name="Jayan J.N."/>
            <person name="Lee S.S."/>
        </authorList>
    </citation>
    <scope>NUCLEOTIDE SEQUENCE [LARGE SCALE GENOMIC DNA]</scope>
    <source>
        <strain evidence="1 2">MJW-29</strain>
    </source>
</reference>
<dbReference type="SUPFAM" id="SSF53474">
    <property type="entry name" value="alpha/beta-Hydrolases"/>
    <property type="match status" value="1"/>
</dbReference>
<name>A0ABV3RL03_9RHOB</name>
<dbReference type="GO" id="GO:0016787">
    <property type="term" value="F:hydrolase activity"/>
    <property type="evidence" value="ECO:0007669"/>
    <property type="project" value="UniProtKB-KW"/>
</dbReference>
<comment type="caution">
    <text evidence="1">The sequence shown here is derived from an EMBL/GenBank/DDBJ whole genome shotgun (WGS) entry which is preliminary data.</text>
</comment>
<organism evidence="1 2">
    <name type="scientific">Sulfitobacter sediminis</name>
    <dbReference type="NCBI Taxonomy" id="3234186"/>
    <lineage>
        <taxon>Bacteria</taxon>
        <taxon>Pseudomonadati</taxon>
        <taxon>Pseudomonadota</taxon>
        <taxon>Alphaproteobacteria</taxon>
        <taxon>Rhodobacterales</taxon>
        <taxon>Roseobacteraceae</taxon>
        <taxon>Sulfitobacter</taxon>
    </lineage>
</organism>
<dbReference type="RefSeq" id="WP_367877361.1">
    <property type="nucleotide sequence ID" value="NZ_JBFNXX010000005.1"/>
</dbReference>
<protein>
    <submittedName>
        <fullName evidence="1">Alpha/beta fold hydrolase</fullName>
    </submittedName>
</protein>
<evidence type="ECO:0000313" key="1">
    <source>
        <dbReference type="EMBL" id="MEW9919656.1"/>
    </source>
</evidence>
<dbReference type="Gene3D" id="3.40.50.1820">
    <property type="entry name" value="alpha/beta hydrolase"/>
    <property type="match status" value="1"/>
</dbReference>
<evidence type="ECO:0000313" key="2">
    <source>
        <dbReference type="Proteomes" id="UP001556098"/>
    </source>
</evidence>
<keyword evidence="2" id="KW-1185">Reference proteome</keyword>
<sequence length="55" mass="5820">MRSRSTAPAIIATNDGLAARMPDAVQSVIEGAGHMAPITHPKPVAEVVRELLERS</sequence>
<proteinExistence type="predicted"/>
<dbReference type="EMBL" id="JBFNXX010000005">
    <property type="protein sequence ID" value="MEW9919656.1"/>
    <property type="molecule type" value="Genomic_DNA"/>
</dbReference>
<keyword evidence="1" id="KW-0378">Hydrolase</keyword>
<accession>A0ABV3RL03</accession>
<dbReference type="Proteomes" id="UP001556098">
    <property type="component" value="Unassembled WGS sequence"/>
</dbReference>